<dbReference type="RefSeq" id="WP_183529614.1">
    <property type="nucleotide sequence ID" value="NZ_JACIJM010000007.1"/>
</dbReference>
<name>A0A7W9F0G8_9RHOB</name>
<feature type="signal peptide" evidence="1">
    <location>
        <begin position="1"/>
        <end position="23"/>
    </location>
</feature>
<gene>
    <name evidence="2" type="ORF">FHS72_002542</name>
</gene>
<feature type="chain" id="PRO_5030657880" evidence="1">
    <location>
        <begin position="24"/>
        <end position="110"/>
    </location>
</feature>
<dbReference type="AlphaFoldDB" id="A0A7W9F0G8"/>
<proteinExistence type="predicted"/>
<dbReference type="EMBL" id="JACIJM010000007">
    <property type="protein sequence ID" value="MBB5722906.1"/>
    <property type="molecule type" value="Genomic_DNA"/>
</dbReference>
<evidence type="ECO:0000313" key="2">
    <source>
        <dbReference type="EMBL" id="MBB5722906.1"/>
    </source>
</evidence>
<keyword evidence="3" id="KW-1185">Reference proteome</keyword>
<evidence type="ECO:0000313" key="3">
    <source>
        <dbReference type="Proteomes" id="UP000535415"/>
    </source>
</evidence>
<accession>A0A7W9F0G8</accession>
<organism evidence="2 3">
    <name type="scientific">Yoonia ponticola</name>
    <dbReference type="NCBI Taxonomy" id="1524255"/>
    <lineage>
        <taxon>Bacteria</taxon>
        <taxon>Pseudomonadati</taxon>
        <taxon>Pseudomonadota</taxon>
        <taxon>Alphaproteobacteria</taxon>
        <taxon>Rhodobacterales</taxon>
        <taxon>Paracoccaceae</taxon>
        <taxon>Yoonia</taxon>
    </lineage>
</organism>
<sequence>MTNFKTLAVVAATVLATATSASAYNAFPFGETFEQTDQLQLDFVLAEGPGTVEIYDYANGERGALLGSKAVRTGVTSNVKVDLGLGANSDILAVLNVGGSEVLIKDLDRR</sequence>
<keyword evidence="1" id="KW-0732">Signal</keyword>
<comment type="caution">
    <text evidence="2">The sequence shown here is derived from an EMBL/GenBank/DDBJ whole genome shotgun (WGS) entry which is preliminary data.</text>
</comment>
<dbReference type="Proteomes" id="UP000535415">
    <property type="component" value="Unassembled WGS sequence"/>
</dbReference>
<protein>
    <submittedName>
        <fullName evidence="2">Uncharacterized protein</fullName>
    </submittedName>
</protein>
<reference evidence="2 3" key="1">
    <citation type="submission" date="2020-08" db="EMBL/GenBank/DDBJ databases">
        <title>Genomic Encyclopedia of Type Strains, Phase IV (KMG-IV): sequencing the most valuable type-strain genomes for metagenomic binning, comparative biology and taxonomic classification.</title>
        <authorList>
            <person name="Goeker M."/>
        </authorList>
    </citation>
    <scope>NUCLEOTIDE SEQUENCE [LARGE SCALE GENOMIC DNA]</scope>
    <source>
        <strain evidence="2 3">DSM 101064</strain>
    </source>
</reference>
<evidence type="ECO:0000256" key="1">
    <source>
        <dbReference type="SAM" id="SignalP"/>
    </source>
</evidence>